<name>A0A1H7HN47_9SPHN</name>
<reference evidence="3" key="1">
    <citation type="submission" date="2016-10" db="EMBL/GenBank/DDBJ databases">
        <authorList>
            <person name="Varghese N."/>
            <person name="Submissions S."/>
        </authorList>
    </citation>
    <scope>NUCLEOTIDE SEQUENCE [LARGE SCALE GENOMIC DNA]</scope>
    <source>
        <strain evidence="3">JS21-1</strain>
    </source>
</reference>
<feature type="chain" id="PRO_5011754613" evidence="1">
    <location>
        <begin position="18"/>
        <end position="254"/>
    </location>
</feature>
<dbReference type="EMBL" id="FNZZ01000001">
    <property type="protein sequence ID" value="SEK51766.1"/>
    <property type="molecule type" value="Genomic_DNA"/>
</dbReference>
<evidence type="ECO:0000313" key="3">
    <source>
        <dbReference type="Proteomes" id="UP000199214"/>
    </source>
</evidence>
<evidence type="ECO:0000313" key="2">
    <source>
        <dbReference type="EMBL" id="SEK51766.1"/>
    </source>
</evidence>
<gene>
    <name evidence="2" type="ORF">SAMN05216382_0560</name>
</gene>
<dbReference type="AlphaFoldDB" id="A0A1H7HN47"/>
<sequence>MFSAAAAGGIAIAACVAAQLAPAPSISMFTRTGAGWAQAAFVCDATNSDRVLVLSTTSRDRRVQLWSLDKPGLTATRNDATLGRGEPGMNQIYYPLTGAGGQQLGWVHALNPGIVEPGATTPAVTSIKWGQQTTNCRFAPQTRVLGVTARRSVQVTATPTKGYRYRSYNDDTRLPEIEQPWGGRDTRASLTIDGGRLIDRRGTRRVYQFENAGYTFRVFVSIDPARGGGGVQVLRNGRVLLVEPFGAYTAALQP</sequence>
<feature type="signal peptide" evidence="1">
    <location>
        <begin position="1"/>
        <end position="17"/>
    </location>
</feature>
<dbReference type="STRING" id="1855283.SAMN05216382_0560"/>
<organism evidence="2 3">
    <name type="scientific">Sphingomonas palmae</name>
    <dbReference type="NCBI Taxonomy" id="1855283"/>
    <lineage>
        <taxon>Bacteria</taxon>
        <taxon>Pseudomonadati</taxon>
        <taxon>Pseudomonadota</taxon>
        <taxon>Alphaproteobacteria</taxon>
        <taxon>Sphingomonadales</taxon>
        <taxon>Sphingomonadaceae</taxon>
        <taxon>Sphingomonas</taxon>
    </lineage>
</organism>
<keyword evidence="1" id="KW-0732">Signal</keyword>
<protein>
    <submittedName>
        <fullName evidence="2">Uncharacterized protein</fullName>
    </submittedName>
</protein>
<dbReference type="Proteomes" id="UP000199214">
    <property type="component" value="Unassembled WGS sequence"/>
</dbReference>
<evidence type="ECO:0000256" key="1">
    <source>
        <dbReference type="SAM" id="SignalP"/>
    </source>
</evidence>
<proteinExistence type="predicted"/>
<accession>A0A1H7HN47</accession>
<keyword evidence="3" id="KW-1185">Reference proteome</keyword>